<evidence type="ECO:0000313" key="3">
    <source>
        <dbReference type="EMBL" id="ACT50346.1"/>
    </source>
</evidence>
<dbReference type="PANTHER" id="PTHR21180">
    <property type="entry name" value="ENDONUCLEASE/EXONUCLEASE/PHOSPHATASE FAMILY DOMAIN-CONTAINING PROTEIN 1"/>
    <property type="match status" value="1"/>
</dbReference>
<accession>C6XCS1</accession>
<dbReference type="HOGENOM" id="CLU_052011_4_0_4"/>
<dbReference type="InterPro" id="IPR010994">
    <property type="entry name" value="RuvA_2-like"/>
</dbReference>
<dbReference type="GO" id="GO:0006281">
    <property type="term" value="P:DNA repair"/>
    <property type="evidence" value="ECO:0007669"/>
    <property type="project" value="InterPro"/>
</dbReference>
<evidence type="ECO:0000259" key="2">
    <source>
        <dbReference type="SMART" id="SM00278"/>
    </source>
</evidence>
<dbReference type="GO" id="GO:0015628">
    <property type="term" value="P:protein secretion by the type II secretion system"/>
    <property type="evidence" value="ECO:0007669"/>
    <property type="project" value="TreeGrafter"/>
</dbReference>
<dbReference type="InterPro" id="IPR051675">
    <property type="entry name" value="Endo/Exo/Phosphatase_dom_1"/>
</dbReference>
<dbReference type="InterPro" id="IPR004509">
    <property type="entry name" value="Competence_ComEA_HhH"/>
</dbReference>
<dbReference type="GO" id="GO:0015627">
    <property type="term" value="C:type II protein secretion system complex"/>
    <property type="evidence" value="ECO:0007669"/>
    <property type="project" value="TreeGrafter"/>
</dbReference>
<reference evidence="3 4" key="2">
    <citation type="journal article" date="2011" name="J. Bacteriol.">
        <title>Genomes of three methylotrophs from a single niche uncover genetic and metabolic divergence of Methylophilaceae.</title>
        <authorList>
            <person name="Lapidus A."/>
            <person name="Clum A."/>
            <person name="Labutti K."/>
            <person name="Kaluzhnaya M.G."/>
            <person name="Lim S."/>
            <person name="Beck D.A."/>
            <person name="Glavina Del Rio T."/>
            <person name="Nolan M."/>
            <person name="Mavromatis K."/>
            <person name="Huntemann M."/>
            <person name="Lucas S."/>
            <person name="Lidstrom M.E."/>
            <person name="Ivanova N."/>
            <person name="Chistoserdova L."/>
        </authorList>
    </citation>
    <scope>NUCLEOTIDE SEQUENCE [LARGE SCALE GENOMIC DNA]</scope>
    <source>
        <strain evidence="3 4">SIP3-4</strain>
    </source>
</reference>
<dbReference type="STRING" id="582744.Msip34_1099"/>
<keyword evidence="4" id="KW-1185">Reference proteome</keyword>
<dbReference type="SUPFAM" id="SSF47781">
    <property type="entry name" value="RuvA domain 2-like"/>
    <property type="match status" value="1"/>
</dbReference>
<dbReference type="OrthoDB" id="8687931at2"/>
<dbReference type="SMART" id="SM00278">
    <property type="entry name" value="HhH1"/>
    <property type="match status" value="2"/>
</dbReference>
<dbReference type="Gene3D" id="1.10.150.280">
    <property type="entry name" value="AF1531-like domain"/>
    <property type="match status" value="1"/>
</dbReference>
<dbReference type="AlphaFoldDB" id="C6XCS1"/>
<evidence type="ECO:0000313" key="4">
    <source>
        <dbReference type="Proteomes" id="UP000002743"/>
    </source>
</evidence>
<feature type="signal peptide" evidence="1">
    <location>
        <begin position="1"/>
        <end position="20"/>
    </location>
</feature>
<dbReference type="Proteomes" id="UP000002743">
    <property type="component" value="Chromosome"/>
</dbReference>
<gene>
    <name evidence="3" type="ordered locus">Msip34_1099</name>
</gene>
<organism evidence="3 4">
    <name type="scientific">Methylovorus glucosotrophus (strain SIP3-4)</name>
    <dbReference type="NCBI Taxonomy" id="582744"/>
    <lineage>
        <taxon>Bacteria</taxon>
        <taxon>Pseudomonadati</taxon>
        <taxon>Pseudomonadota</taxon>
        <taxon>Betaproteobacteria</taxon>
        <taxon>Nitrosomonadales</taxon>
        <taxon>Methylophilaceae</taxon>
        <taxon>Methylovorus</taxon>
    </lineage>
</organism>
<keyword evidence="1" id="KW-0732">Signal</keyword>
<dbReference type="KEGG" id="mei:Msip34_1099"/>
<dbReference type="RefSeq" id="WP_015829863.1">
    <property type="nucleotide sequence ID" value="NC_012969.1"/>
</dbReference>
<dbReference type="InterPro" id="IPR003583">
    <property type="entry name" value="Hlx-hairpin-Hlx_DNA-bd_motif"/>
</dbReference>
<feature type="domain" description="Helix-hairpin-helix DNA-binding motif class 1" evidence="2">
    <location>
        <begin position="60"/>
        <end position="79"/>
    </location>
</feature>
<feature type="domain" description="Helix-hairpin-helix DNA-binding motif class 1" evidence="2">
    <location>
        <begin position="30"/>
        <end position="49"/>
    </location>
</feature>
<dbReference type="EMBL" id="CP001674">
    <property type="protein sequence ID" value="ACT50346.1"/>
    <property type="molecule type" value="Genomic_DNA"/>
</dbReference>
<dbReference type="PANTHER" id="PTHR21180:SF32">
    <property type="entry name" value="ENDONUCLEASE_EXONUCLEASE_PHOSPHATASE FAMILY DOMAIN-CONTAINING PROTEIN 1"/>
    <property type="match status" value="1"/>
</dbReference>
<dbReference type="GO" id="GO:0003677">
    <property type="term" value="F:DNA binding"/>
    <property type="evidence" value="ECO:0007669"/>
    <property type="project" value="InterPro"/>
</dbReference>
<reference evidence="4" key="1">
    <citation type="submission" date="2009-07" db="EMBL/GenBank/DDBJ databases">
        <title>Complete sequence of chromosome of Methylovorus sp. SIP3-4.</title>
        <authorList>
            <person name="Lucas S."/>
            <person name="Copeland A."/>
            <person name="Lapidus A."/>
            <person name="Glavina del Rio T."/>
            <person name="Tice H."/>
            <person name="Bruce D."/>
            <person name="Goodwin L."/>
            <person name="Pitluck S."/>
            <person name="Clum A."/>
            <person name="Larimer F."/>
            <person name="Land M."/>
            <person name="Hauser L."/>
            <person name="Kyrpides N."/>
            <person name="Mikhailova N."/>
            <person name="Kayluzhnaya M."/>
            <person name="Chistoserdova L."/>
        </authorList>
    </citation>
    <scope>NUCLEOTIDE SEQUENCE [LARGE SCALE GENOMIC DNA]</scope>
    <source>
        <strain evidence="4">SIP3-4</strain>
    </source>
</reference>
<name>C6XCS1_METGS</name>
<proteinExistence type="predicted"/>
<dbReference type="NCBIfam" id="TIGR00426">
    <property type="entry name" value="competence protein ComEA helix-hairpin-helix repeat region"/>
    <property type="match status" value="1"/>
</dbReference>
<evidence type="ECO:0000256" key="1">
    <source>
        <dbReference type="SAM" id="SignalP"/>
    </source>
</evidence>
<sequence precursor="true">MKKSLLIALATLCFALSAHAAVNINTASKEELETVKGIGPAKAQAIIDYRKKNGNFKTVEDLNNVPGFGDKSLAKLKGQVSVMGKSAAGPITTKEKTSP</sequence>
<dbReference type="eggNOG" id="COG1555">
    <property type="taxonomic scope" value="Bacteria"/>
</dbReference>
<dbReference type="Pfam" id="PF12836">
    <property type="entry name" value="HHH_3"/>
    <property type="match status" value="1"/>
</dbReference>
<feature type="chain" id="PRO_5002973745" evidence="1">
    <location>
        <begin position="21"/>
        <end position="99"/>
    </location>
</feature>
<protein>
    <submittedName>
        <fullName evidence="3">Competence protein ComEA helix-hairpin-helix repeat protein</fullName>
    </submittedName>
</protein>